<dbReference type="PANTHER" id="PTHR23046:SF2">
    <property type="entry name" value="PHOSPHORIBOSYLAMINOIMIDAZOLE CARBOXYLASE"/>
    <property type="match status" value="1"/>
</dbReference>
<dbReference type="Pfam" id="PF00731">
    <property type="entry name" value="AIRC"/>
    <property type="match status" value="1"/>
</dbReference>
<keyword evidence="2 3" id="KW-0413">Isomerase</keyword>
<dbReference type="GO" id="GO:0006189">
    <property type="term" value="P:'de novo' IMP biosynthetic process"/>
    <property type="evidence" value="ECO:0007669"/>
    <property type="project" value="UniProtKB-UniRule"/>
</dbReference>
<accession>F6DNV5</accession>
<feature type="binding site" evidence="3 5">
    <location>
        <position position="14"/>
    </location>
    <ligand>
        <name>substrate</name>
    </ligand>
</feature>
<dbReference type="HAMAP" id="MF_01929">
    <property type="entry name" value="PurE_classI"/>
    <property type="match status" value="1"/>
</dbReference>
<evidence type="ECO:0000256" key="4">
    <source>
        <dbReference type="PIRNR" id="PIRNR001338"/>
    </source>
</evidence>
<gene>
    <name evidence="3" type="primary">purE</name>
    <name evidence="7" type="ordered locus">Desru_1276</name>
</gene>
<dbReference type="InterPro" id="IPR033747">
    <property type="entry name" value="PurE_ClassI"/>
</dbReference>
<evidence type="ECO:0000256" key="2">
    <source>
        <dbReference type="ARBA" id="ARBA00023235"/>
    </source>
</evidence>
<dbReference type="SMART" id="SM01001">
    <property type="entry name" value="AIRC"/>
    <property type="match status" value="1"/>
</dbReference>
<dbReference type="STRING" id="696281.Desru_1276"/>
<dbReference type="EMBL" id="CP002780">
    <property type="protein sequence ID" value="AEG59550.1"/>
    <property type="molecule type" value="Genomic_DNA"/>
</dbReference>
<dbReference type="OrthoDB" id="9791908at2"/>
<reference evidence="8" key="1">
    <citation type="submission" date="2011-05" db="EMBL/GenBank/DDBJ databases">
        <title>Complete sequence of Desulfotomaculum ruminis DSM 2154.</title>
        <authorList>
            <person name="Lucas S."/>
            <person name="Copeland A."/>
            <person name="Lapidus A."/>
            <person name="Cheng J.-F."/>
            <person name="Goodwin L."/>
            <person name="Pitluck S."/>
            <person name="Lu M."/>
            <person name="Detter J.C."/>
            <person name="Han C."/>
            <person name="Tapia R."/>
            <person name="Land M."/>
            <person name="Hauser L."/>
            <person name="Kyrpides N."/>
            <person name="Ivanova N."/>
            <person name="Mikhailova N."/>
            <person name="Pagani I."/>
            <person name="Stams A.J.M."/>
            <person name="Plugge C.M."/>
            <person name="Muyzer G."/>
            <person name="Kuever J."/>
            <person name="Parshina S.N."/>
            <person name="Ivanova A.E."/>
            <person name="Nazina T.N."/>
            <person name="Brambilla E."/>
            <person name="Spring S."/>
            <person name="Klenk H.-P."/>
            <person name="Woyke T."/>
        </authorList>
    </citation>
    <scope>NUCLEOTIDE SEQUENCE [LARGE SCALE GENOMIC DNA]</scope>
    <source>
        <strain evidence="8">ATCC 23193 / DSM 2154 / NCIB 8452 / DL</strain>
    </source>
</reference>
<dbReference type="NCBIfam" id="TIGR01162">
    <property type="entry name" value="purE"/>
    <property type="match status" value="1"/>
</dbReference>
<organism evidence="7 8">
    <name type="scientific">Desulforamulus ruminis (strain ATCC 23193 / DSM 2154 / NCIMB 8452 / DL)</name>
    <name type="common">Desulfotomaculum ruminis</name>
    <dbReference type="NCBI Taxonomy" id="696281"/>
    <lineage>
        <taxon>Bacteria</taxon>
        <taxon>Bacillati</taxon>
        <taxon>Bacillota</taxon>
        <taxon>Clostridia</taxon>
        <taxon>Eubacteriales</taxon>
        <taxon>Peptococcaceae</taxon>
        <taxon>Desulforamulus</taxon>
    </lineage>
</organism>
<keyword evidence="8" id="KW-1185">Reference proteome</keyword>
<evidence type="ECO:0000256" key="1">
    <source>
        <dbReference type="ARBA" id="ARBA00022755"/>
    </source>
</evidence>
<dbReference type="KEGG" id="dru:Desru_1276"/>
<dbReference type="PANTHER" id="PTHR23046">
    <property type="entry name" value="PHOSPHORIBOSYLAMINOIMIDAZOLE CARBOXYLASE CATALYTIC SUBUNIT"/>
    <property type="match status" value="1"/>
</dbReference>
<dbReference type="eggNOG" id="COG0041">
    <property type="taxonomic scope" value="Bacteria"/>
</dbReference>
<dbReference type="EC" id="5.4.99.18" evidence="3 4"/>
<dbReference type="GO" id="GO:0034023">
    <property type="term" value="F:5-(carboxyamino)imidazole ribonucleotide mutase activity"/>
    <property type="evidence" value="ECO:0007669"/>
    <property type="project" value="UniProtKB-UniRule"/>
</dbReference>
<comment type="similarity">
    <text evidence="3">Belongs to the AIR carboxylase family. Class I subfamily.</text>
</comment>
<feature type="domain" description="PurE" evidence="6">
    <location>
        <begin position="3"/>
        <end position="152"/>
    </location>
</feature>
<dbReference type="UniPathway" id="UPA00074">
    <property type="reaction ID" value="UER00943"/>
</dbReference>
<sequence>MKPLVGIVLGSDSDLPLMKDAVKMLEKLNIPYEISISSAHRAPDKTAEYAKTAEGRGLKVIIAAAGLAAHLPGVIAAHTILPVIGVPVKSGALEGVDALYAIVQMPPGIPVASVAINGAKNAAILAAQIIATGSPEVVEKLHGLKAQLAGEVEAKDSRIKELGVENYLAGK</sequence>
<dbReference type="AlphaFoldDB" id="F6DNV5"/>
<dbReference type="PIRSF" id="PIRSF001338">
    <property type="entry name" value="AIR_carboxylase"/>
    <property type="match status" value="1"/>
</dbReference>
<dbReference type="Gene3D" id="3.40.50.1970">
    <property type="match status" value="1"/>
</dbReference>
<dbReference type="HOGENOM" id="CLU_094982_2_0_9"/>
<evidence type="ECO:0000259" key="6">
    <source>
        <dbReference type="SMART" id="SM01001"/>
    </source>
</evidence>
<evidence type="ECO:0000313" key="7">
    <source>
        <dbReference type="EMBL" id="AEG59550.1"/>
    </source>
</evidence>
<dbReference type="InterPro" id="IPR024694">
    <property type="entry name" value="PurE_prokaryotes"/>
</dbReference>
<dbReference type="SUPFAM" id="SSF52255">
    <property type="entry name" value="N5-CAIR mutase (phosphoribosylaminoimidazole carboxylase, PurE)"/>
    <property type="match status" value="1"/>
</dbReference>
<dbReference type="GO" id="GO:0016829">
    <property type="term" value="F:lyase activity"/>
    <property type="evidence" value="ECO:0007669"/>
    <property type="project" value="UniProtKB-KW"/>
</dbReference>
<comment type="pathway">
    <text evidence="3 4">Purine metabolism; IMP biosynthesis via de novo pathway; 5-amino-1-(5-phospho-D-ribosyl)imidazole-4-carboxylate from 5-amino-1-(5-phospho-D-ribosyl)imidazole (N5-CAIR route): step 2/2.</text>
</comment>
<evidence type="ECO:0000256" key="3">
    <source>
        <dbReference type="HAMAP-Rule" id="MF_01929"/>
    </source>
</evidence>
<feature type="binding site" evidence="3 5">
    <location>
        <position position="41"/>
    </location>
    <ligand>
        <name>substrate</name>
    </ligand>
</feature>
<evidence type="ECO:0000256" key="5">
    <source>
        <dbReference type="PIRSR" id="PIRSR001338-1"/>
    </source>
</evidence>
<proteinExistence type="inferred from homology"/>
<comment type="catalytic activity">
    <reaction evidence="3 4">
        <text>5-carboxyamino-1-(5-phospho-D-ribosyl)imidazole + H(+) = 5-amino-1-(5-phospho-D-ribosyl)imidazole-4-carboxylate</text>
        <dbReference type="Rhea" id="RHEA:13193"/>
        <dbReference type="ChEBI" id="CHEBI:15378"/>
        <dbReference type="ChEBI" id="CHEBI:58730"/>
        <dbReference type="ChEBI" id="CHEBI:77657"/>
        <dbReference type="EC" id="5.4.99.18"/>
    </reaction>
</comment>
<dbReference type="RefSeq" id="WP_013841321.1">
    <property type="nucleotide sequence ID" value="NC_015589.1"/>
</dbReference>
<evidence type="ECO:0000313" key="8">
    <source>
        <dbReference type="Proteomes" id="UP000009234"/>
    </source>
</evidence>
<comment type="function">
    <text evidence="3 4">Catalyzes the conversion of N5-carboxyaminoimidazole ribonucleotide (N5-CAIR) to 4-carboxy-5-aminoimidazole ribonucleotide (CAIR).</text>
</comment>
<dbReference type="InterPro" id="IPR000031">
    <property type="entry name" value="PurE_dom"/>
</dbReference>
<dbReference type="Proteomes" id="UP000009234">
    <property type="component" value="Chromosome"/>
</dbReference>
<name>F6DNV5_DESRL</name>
<protein>
    <recommendedName>
        <fullName evidence="3 4">N5-carboxyaminoimidazole ribonucleotide mutase</fullName>
        <shortName evidence="3 4">N5-CAIR mutase</shortName>
        <ecNumber evidence="3 4">5.4.99.18</ecNumber>
    </recommendedName>
    <alternativeName>
        <fullName evidence="3">5-(carboxyamino)imidazole ribonucleotide mutase</fullName>
    </alternativeName>
</protein>
<keyword evidence="1 3" id="KW-0658">Purine biosynthesis</keyword>
<reference evidence="7 8" key="2">
    <citation type="journal article" date="2012" name="Stand. Genomic Sci.">
        <title>Complete genome sequence of the sulfate-reducing firmicute Desulfotomaculum ruminis type strain (DL(T)).</title>
        <authorList>
            <person name="Spring S."/>
            <person name="Visser M."/>
            <person name="Lu M."/>
            <person name="Copeland A."/>
            <person name="Lapidus A."/>
            <person name="Lucas S."/>
            <person name="Cheng J.F."/>
            <person name="Han C."/>
            <person name="Tapia R."/>
            <person name="Goodwin L.A."/>
            <person name="Pitluck S."/>
            <person name="Ivanova N."/>
            <person name="Land M."/>
            <person name="Hauser L."/>
            <person name="Larimer F."/>
            <person name="Rohde M."/>
            <person name="Goker M."/>
            <person name="Detter J.C."/>
            <person name="Kyrpides N.C."/>
            <person name="Woyke T."/>
            <person name="Schaap P.J."/>
            <person name="Plugge C.M."/>
            <person name="Muyzer G."/>
            <person name="Kuever J."/>
            <person name="Pereira I.A."/>
            <person name="Parshina S.N."/>
            <person name="Bernier-Latmani R."/>
            <person name="Stams A.J."/>
            <person name="Klenk H.P."/>
        </authorList>
    </citation>
    <scope>NUCLEOTIDE SEQUENCE [LARGE SCALE GENOMIC DNA]</scope>
    <source>
        <strain evidence="8">ATCC 23193 / DSM 2154 / NCIB 8452 / DL</strain>
    </source>
</reference>
<feature type="binding site" evidence="3 5">
    <location>
        <position position="11"/>
    </location>
    <ligand>
        <name>substrate</name>
    </ligand>
</feature>
<keyword evidence="7" id="KW-0456">Lyase</keyword>